<dbReference type="InterPro" id="IPR036188">
    <property type="entry name" value="FAD/NAD-bd_sf"/>
</dbReference>
<evidence type="ECO:0000256" key="4">
    <source>
        <dbReference type="ARBA" id="ARBA00022729"/>
    </source>
</evidence>
<dbReference type="GO" id="GO:0030328">
    <property type="term" value="P:prenylcysteine catabolic process"/>
    <property type="evidence" value="ECO:0007669"/>
    <property type="project" value="InterPro"/>
</dbReference>
<keyword evidence="4" id="KW-0732">Signal</keyword>
<accession>A0A1W0A9E5</accession>
<dbReference type="STRING" id="74557.A0A1W0A9E5"/>
<dbReference type="SUPFAM" id="SSF51905">
    <property type="entry name" value="FAD/NAD(P)-binding domain"/>
    <property type="match status" value="1"/>
</dbReference>
<keyword evidence="5" id="KW-0274">FAD</keyword>
<gene>
    <name evidence="9" type="ORF">THRCLA_01062</name>
</gene>
<evidence type="ECO:0000256" key="2">
    <source>
        <dbReference type="ARBA" id="ARBA00009967"/>
    </source>
</evidence>
<proteinExistence type="inferred from homology"/>
<keyword evidence="10" id="KW-1185">Reference proteome</keyword>
<feature type="domain" description="Prenylcysteine lyase" evidence="8">
    <location>
        <begin position="2"/>
        <end position="103"/>
    </location>
</feature>
<evidence type="ECO:0000256" key="7">
    <source>
        <dbReference type="ARBA" id="ARBA00023180"/>
    </source>
</evidence>
<name>A0A1W0A9E5_9STRA</name>
<dbReference type="PANTHER" id="PTHR15944:SF0">
    <property type="entry name" value="PRENYLCYSTEINE LYASE DOMAIN-CONTAINING PROTEIN"/>
    <property type="match status" value="1"/>
</dbReference>
<dbReference type="InterPro" id="IPR017046">
    <property type="entry name" value="Prenylcysteine_Oxase1"/>
</dbReference>
<keyword evidence="7" id="KW-0325">Glycoprotein</keyword>
<organism evidence="9 10">
    <name type="scientific">Thraustotheca clavata</name>
    <dbReference type="NCBI Taxonomy" id="74557"/>
    <lineage>
        <taxon>Eukaryota</taxon>
        <taxon>Sar</taxon>
        <taxon>Stramenopiles</taxon>
        <taxon>Oomycota</taxon>
        <taxon>Saprolegniomycetes</taxon>
        <taxon>Saprolegniales</taxon>
        <taxon>Achlyaceae</taxon>
        <taxon>Thraustotheca</taxon>
    </lineage>
</organism>
<comment type="caution">
    <text evidence="9">The sequence shown here is derived from an EMBL/GenBank/DDBJ whole genome shotgun (WGS) entry which is preliminary data.</text>
</comment>
<dbReference type="Pfam" id="PF07156">
    <property type="entry name" value="Prenylcys_lyase"/>
    <property type="match status" value="2"/>
</dbReference>
<dbReference type="PANTHER" id="PTHR15944">
    <property type="entry name" value="FARNESYLCYSTEINE LYASE"/>
    <property type="match status" value="1"/>
</dbReference>
<comment type="similarity">
    <text evidence="2">Belongs to the prenylcysteine oxidase family.</text>
</comment>
<keyword evidence="3" id="KW-0285">Flavoprotein</keyword>
<evidence type="ECO:0000256" key="5">
    <source>
        <dbReference type="ARBA" id="ARBA00022827"/>
    </source>
</evidence>
<evidence type="ECO:0000313" key="9">
    <source>
        <dbReference type="EMBL" id="OQS06922.1"/>
    </source>
</evidence>
<dbReference type="GO" id="GO:0001735">
    <property type="term" value="F:prenylcysteine oxidase activity"/>
    <property type="evidence" value="ECO:0007669"/>
    <property type="project" value="InterPro"/>
</dbReference>
<feature type="domain" description="Prenylcysteine lyase" evidence="8">
    <location>
        <begin position="196"/>
        <end position="517"/>
    </location>
</feature>
<dbReference type="Pfam" id="PF13450">
    <property type="entry name" value="NAD_binding_8"/>
    <property type="match status" value="1"/>
</dbReference>
<evidence type="ECO:0000256" key="3">
    <source>
        <dbReference type="ARBA" id="ARBA00022630"/>
    </source>
</evidence>
<dbReference type="Proteomes" id="UP000243217">
    <property type="component" value="Unassembled WGS sequence"/>
</dbReference>
<evidence type="ECO:0000313" key="10">
    <source>
        <dbReference type="Proteomes" id="UP000243217"/>
    </source>
</evidence>
<evidence type="ECO:0000256" key="6">
    <source>
        <dbReference type="ARBA" id="ARBA00023002"/>
    </source>
</evidence>
<keyword evidence="6" id="KW-0560">Oxidoreductase</keyword>
<dbReference type="GO" id="GO:0030327">
    <property type="term" value="P:prenylated protein catabolic process"/>
    <property type="evidence" value="ECO:0007669"/>
    <property type="project" value="TreeGrafter"/>
</dbReference>
<dbReference type="Gene3D" id="3.50.50.60">
    <property type="entry name" value="FAD/NAD(P)-binding domain"/>
    <property type="match status" value="1"/>
</dbReference>
<evidence type="ECO:0000256" key="1">
    <source>
        <dbReference type="ARBA" id="ARBA00001974"/>
    </source>
</evidence>
<dbReference type="EMBL" id="JNBS01000292">
    <property type="protein sequence ID" value="OQS06922.1"/>
    <property type="molecule type" value="Genomic_DNA"/>
</dbReference>
<sequence>MTEAQVHLNTKVTDITTINGKYQLTAGKNTYDCDGVIIAAPLEHSAIQIPTQIPSPRTFQMTHSALIEGELNTAFFKTTDLPEMILTTENTSLTFSSIGLIYSKVDGVKFSAAYFLSQADDVTLSVFEKYDRVGGRMTDFPFRDATIEAGGTIIHVNNKYMVGFAQLLGLQLVSPGRYFDGVMRMGIYNGHEFVLMTSQWSLLSTLNMLWRYGIGNLRAMGGKVQETLEKFEKIYTLQDDNKSYKSPDEMLKAIELFETTQISLEAIMTELEIDPRLINELMAAITRVNYGQNTTMSGFGGLVGLAGSGSDLRAVVGGDAQIPQGLLEMAKAQVHLNTKVTAITSTNGKYQLRAKENTYDCDGVIIAVPLEHCAIQLPVQNTLERTFQITHTTFVEGDLNTAFFETTDLPEMILTTENTSLIFTSIGLQYRKDGVSLYKVFSRSPMTPDTLSLLFLPSYKVIQTYPWSAYPKYKVPETFTPFELLPGLLYPNAIENAASAMEMSALSGRNAAILMQNFLGLEPTSMPFAHVKEEL</sequence>
<dbReference type="OrthoDB" id="437369at2759"/>
<evidence type="ECO:0000259" key="8">
    <source>
        <dbReference type="Pfam" id="PF07156"/>
    </source>
</evidence>
<comment type="cofactor">
    <cofactor evidence="1">
        <name>FAD</name>
        <dbReference type="ChEBI" id="CHEBI:57692"/>
    </cofactor>
</comment>
<protein>
    <submittedName>
        <fullName evidence="9">Prenylcysteine oxidase-like</fullName>
    </submittedName>
</protein>
<dbReference type="InterPro" id="IPR010795">
    <property type="entry name" value="Prenylcys_lyase"/>
</dbReference>
<reference evidence="9 10" key="1">
    <citation type="journal article" date="2014" name="Genome Biol. Evol.">
        <title>The secreted proteins of Achlya hypogyna and Thraustotheca clavata identify the ancestral oomycete secretome and reveal gene acquisitions by horizontal gene transfer.</title>
        <authorList>
            <person name="Misner I."/>
            <person name="Blouin N."/>
            <person name="Leonard G."/>
            <person name="Richards T.A."/>
            <person name="Lane C.E."/>
        </authorList>
    </citation>
    <scope>NUCLEOTIDE SEQUENCE [LARGE SCALE GENOMIC DNA]</scope>
    <source>
        <strain evidence="9 10">ATCC 34112</strain>
    </source>
</reference>
<dbReference type="AlphaFoldDB" id="A0A1W0A9E5"/>